<evidence type="ECO:0000256" key="1">
    <source>
        <dbReference type="ARBA" id="ARBA00022729"/>
    </source>
</evidence>
<dbReference type="KEGG" id="emg:BBD33_15840"/>
<feature type="signal peptide" evidence="2">
    <location>
        <begin position="1"/>
        <end position="22"/>
    </location>
</feature>
<dbReference type="SUPFAM" id="SSF89392">
    <property type="entry name" value="Prokaryotic lipoproteins and lipoprotein localization factors"/>
    <property type="match status" value="1"/>
</dbReference>
<comment type="caution">
    <text evidence="3">The sequence shown here is derived from an EMBL/GenBank/DDBJ whole genome shotgun (WGS) entry which is preliminary data.</text>
</comment>
<keyword evidence="1 2" id="KW-0732">Signal</keyword>
<evidence type="ECO:0008006" key="5">
    <source>
        <dbReference type="Google" id="ProtNLM"/>
    </source>
</evidence>
<dbReference type="InterPro" id="IPR029046">
    <property type="entry name" value="LolA/LolB/LppX"/>
</dbReference>
<accession>A0A1V3U093</accession>
<organism evidence="3 4">
    <name type="scientific">Elizabethkingia meningoseptica</name>
    <name type="common">Chryseobacterium meningosepticum</name>
    <dbReference type="NCBI Taxonomy" id="238"/>
    <lineage>
        <taxon>Bacteria</taxon>
        <taxon>Pseudomonadati</taxon>
        <taxon>Bacteroidota</taxon>
        <taxon>Flavobacteriia</taxon>
        <taxon>Flavobacteriales</taxon>
        <taxon>Weeksellaceae</taxon>
        <taxon>Elizabethkingia</taxon>
    </lineage>
</organism>
<gene>
    <name evidence="3" type="ORF">BMF97_10205</name>
</gene>
<dbReference type="Gene3D" id="2.50.20.10">
    <property type="entry name" value="Lipoprotein localisation LolA/LolB/LppX"/>
    <property type="match status" value="1"/>
</dbReference>
<reference evidence="3 4" key="1">
    <citation type="submission" date="2016-11" db="EMBL/GenBank/DDBJ databases">
        <title>Genome sequence and comparative genomic analysis of clinical strain Elizabethkingia meningoseptica 61421 PRCM.</title>
        <authorList>
            <person name="Wang M."/>
            <person name="Hu S."/>
            <person name="Cao L."/>
            <person name="Jiang T."/>
            <person name="Zhou Y."/>
            <person name="Ming D."/>
        </authorList>
    </citation>
    <scope>NUCLEOTIDE SEQUENCE [LARGE SCALE GENOMIC DNA]</scope>
    <source>
        <strain evidence="3 4">61421 PRCM</strain>
    </source>
</reference>
<dbReference type="eggNOG" id="COG2834">
    <property type="taxonomic scope" value="Bacteria"/>
</dbReference>
<protein>
    <recommendedName>
        <fullName evidence="5">Outer membrane lipoprotein carrier protein LolA</fullName>
    </recommendedName>
</protein>
<dbReference type="InterPro" id="IPR004564">
    <property type="entry name" value="OM_lipoprot_carrier_LolA-like"/>
</dbReference>
<dbReference type="OrthoDB" id="1491557at2"/>
<dbReference type="EMBL" id="MPOG01000011">
    <property type="protein sequence ID" value="OOH95204.1"/>
    <property type="molecule type" value="Genomic_DNA"/>
</dbReference>
<evidence type="ECO:0000313" key="3">
    <source>
        <dbReference type="EMBL" id="OOH95204.1"/>
    </source>
</evidence>
<keyword evidence="4" id="KW-1185">Reference proteome</keyword>
<feature type="chain" id="PRO_5010734159" description="Outer membrane lipoprotein carrier protein LolA" evidence="2">
    <location>
        <begin position="23"/>
        <end position="213"/>
    </location>
</feature>
<dbReference type="Proteomes" id="UP000188947">
    <property type="component" value="Unassembled WGS sequence"/>
</dbReference>
<dbReference type="RefSeq" id="WP_019051346.1">
    <property type="nucleotide sequence ID" value="NZ_CP014338.1"/>
</dbReference>
<evidence type="ECO:0000313" key="4">
    <source>
        <dbReference type="Proteomes" id="UP000188947"/>
    </source>
</evidence>
<proteinExistence type="predicted"/>
<dbReference type="AlphaFoldDB" id="A0A1V3U093"/>
<dbReference type="CDD" id="cd16325">
    <property type="entry name" value="LolA"/>
    <property type="match status" value="1"/>
</dbReference>
<dbReference type="STRING" id="238.BBD35_00220"/>
<dbReference type="GeneID" id="48544939"/>
<evidence type="ECO:0000256" key="2">
    <source>
        <dbReference type="SAM" id="SignalP"/>
    </source>
</evidence>
<sequence length="213" mass="23808">MKKLIKKIAVGIFALTFGLSFGQKIDANAKTILDNVSANYKSKKNSYFKFVYRSGNGSASKAEPGIFYSSGNKYKLKIMGTEQVFDGNKVYSINSEDQEITIAKPTGGETMFSPLNYIDSYKNGYTVQYMGKKNVGGVNADYIKMTPVVNNGIKYVNLFVNSAKKQLVKLEQYSENNDVAVIEISKYVENQNLAPSTFTFNKANYKNYLITEL</sequence>
<name>A0A1V3U093_ELIME</name>